<proteinExistence type="inferred from homology"/>
<protein>
    <submittedName>
        <fullName evidence="6">D-ribulokinase</fullName>
    </submittedName>
</protein>
<dbReference type="Proteomes" id="UP000325289">
    <property type="component" value="Unassembled WGS sequence"/>
</dbReference>
<dbReference type="PANTHER" id="PTHR43435">
    <property type="entry name" value="RIBULOKINASE"/>
    <property type="match status" value="1"/>
</dbReference>
<evidence type="ECO:0000256" key="3">
    <source>
        <dbReference type="ARBA" id="ARBA00022777"/>
    </source>
</evidence>
<dbReference type="InterPro" id="IPR018485">
    <property type="entry name" value="FGGY_C"/>
</dbReference>
<evidence type="ECO:0000259" key="4">
    <source>
        <dbReference type="Pfam" id="PF00370"/>
    </source>
</evidence>
<accession>A0A1I1WGI9</accession>
<feature type="domain" description="Carbohydrate kinase FGGY N-terminal" evidence="4">
    <location>
        <begin position="4"/>
        <end position="257"/>
    </location>
</feature>
<dbReference type="Gene3D" id="1.20.58.2240">
    <property type="match status" value="1"/>
</dbReference>
<dbReference type="PIRSF" id="PIRSF000538">
    <property type="entry name" value="GlpK"/>
    <property type="match status" value="1"/>
</dbReference>
<dbReference type="EMBL" id="FOMS01000004">
    <property type="protein sequence ID" value="SFD94121.1"/>
    <property type="molecule type" value="Genomic_DNA"/>
</dbReference>
<dbReference type="InterPro" id="IPR006003">
    <property type="entry name" value="FGGY_RbtK-like"/>
</dbReference>
<dbReference type="GO" id="GO:0005737">
    <property type="term" value="C:cytoplasm"/>
    <property type="evidence" value="ECO:0007669"/>
    <property type="project" value="TreeGrafter"/>
</dbReference>
<evidence type="ECO:0000256" key="1">
    <source>
        <dbReference type="ARBA" id="ARBA00009156"/>
    </source>
</evidence>
<dbReference type="InterPro" id="IPR043129">
    <property type="entry name" value="ATPase_NBD"/>
</dbReference>
<evidence type="ECO:0000256" key="2">
    <source>
        <dbReference type="ARBA" id="ARBA00022679"/>
    </source>
</evidence>
<organism evidence="6 7">
    <name type="scientific">Roseivivax sediminis</name>
    <dbReference type="NCBI Taxonomy" id="936889"/>
    <lineage>
        <taxon>Bacteria</taxon>
        <taxon>Pseudomonadati</taxon>
        <taxon>Pseudomonadota</taxon>
        <taxon>Alphaproteobacteria</taxon>
        <taxon>Rhodobacterales</taxon>
        <taxon>Roseobacteraceae</taxon>
        <taxon>Roseivivax</taxon>
    </lineage>
</organism>
<gene>
    <name evidence="6" type="ORF">SAMN04515678_104303</name>
</gene>
<dbReference type="AlphaFoldDB" id="A0A1I1WGI9"/>
<evidence type="ECO:0000259" key="5">
    <source>
        <dbReference type="Pfam" id="PF02782"/>
    </source>
</evidence>
<keyword evidence="2" id="KW-0808">Transferase</keyword>
<feature type="domain" description="Carbohydrate kinase FGGY C-terminal" evidence="5">
    <location>
        <begin position="272"/>
        <end position="439"/>
    </location>
</feature>
<sequence>MNAYLGIDVGTGSARAGVVDESGRLLATAACDLELLRPGDDHAEYRSSGIWEAVGRASREALSLAGSVDIVGIGFDATCSLVVVGSGGVSTAVDPEIDTIAWLDHRAIPDAEAIDATGHDVLRHVGGSVSAEMQMPKLRWLHRTFPDRMREAEFFDLPDWLTFMATGSRTRSVCSAVCKWLYQAERGYAGEGWNPEFLSRIGLETLSRDGFAPIGRQFAPPGTAVGELAPEAAAHLGAPVGTKVSASLIDAYAGALGVLLAGKDADMDGRVSLIAGTSACHIALTQDPVFVPGVWGPYHGALLPGTWALEAGQSAAGALLDRLVEGHAASASAREAAERAGRSLYDRLAERIDRMAGKEGSHRLTERLHVQPDFLGNRAPLADPTRRGAISGLTLSMDEDDLARLYLAGIQALAHGTRQMLDTMRAKGVTVSALVVTGGWRGRLSMSANMPISAACP</sequence>
<evidence type="ECO:0000313" key="6">
    <source>
        <dbReference type="EMBL" id="SFD94121.1"/>
    </source>
</evidence>
<dbReference type="InterPro" id="IPR000577">
    <property type="entry name" value="Carb_kinase_FGGY"/>
</dbReference>
<keyword evidence="7" id="KW-1185">Reference proteome</keyword>
<name>A0A1I1WGI9_9RHOB</name>
<dbReference type="CDD" id="cd07782">
    <property type="entry name" value="ASKHA_NBD_FGGY_D-RBK"/>
    <property type="match status" value="1"/>
</dbReference>
<keyword evidence="3 6" id="KW-0418">Kinase</keyword>
<dbReference type="GO" id="GO:0019321">
    <property type="term" value="P:pentose metabolic process"/>
    <property type="evidence" value="ECO:0007669"/>
    <property type="project" value="TreeGrafter"/>
</dbReference>
<dbReference type="Pfam" id="PF00370">
    <property type="entry name" value="FGGY_N"/>
    <property type="match status" value="1"/>
</dbReference>
<dbReference type="NCBIfam" id="TIGR01315">
    <property type="entry name" value="5C_CHO_kinase"/>
    <property type="match status" value="1"/>
</dbReference>
<comment type="similarity">
    <text evidence="1">Belongs to the FGGY kinase family.</text>
</comment>
<dbReference type="Pfam" id="PF02782">
    <property type="entry name" value="FGGY_C"/>
    <property type="match status" value="1"/>
</dbReference>
<dbReference type="Gene3D" id="3.30.420.40">
    <property type="match status" value="1"/>
</dbReference>
<dbReference type="InterPro" id="IPR018484">
    <property type="entry name" value="FGGY_N"/>
</dbReference>
<reference evidence="6 7" key="1">
    <citation type="submission" date="2016-10" db="EMBL/GenBank/DDBJ databases">
        <authorList>
            <person name="Varghese N."/>
            <person name="Submissions S."/>
        </authorList>
    </citation>
    <scope>NUCLEOTIDE SEQUENCE [LARGE SCALE GENOMIC DNA]</scope>
    <source>
        <strain evidence="7">YIM D21,KCTC 23444,ACCC 10710</strain>
    </source>
</reference>
<dbReference type="GO" id="GO:0019150">
    <property type="term" value="F:D-ribulokinase activity"/>
    <property type="evidence" value="ECO:0007669"/>
    <property type="project" value="TreeGrafter"/>
</dbReference>
<evidence type="ECO:0000313" key="7">
    <source>
        <dbReference type="Proteomes" id="UP000325289"/>
    </source>
</evidence>
<dbReference type="SUPFAM" id="SSF53067">
    <property type="entry name" value="Actin-like ATPase domain"/>
    <property type="match status" value="2"/>
</dbReference>
<dbReference type="PANTHER" id="PTHR43435:SF4">
    <property type="entry name" value="FGGY CARBOHYDRATE KINASE DOMAIN-CONTAINING PROTEIN"/>
    <property type="match status" value="1"/>
</dbReference>